<feature type="region of interest" description="Disordered" evidence="1">
    <location>
        <begin position="1"/>
        <end position="32"/>
    </location>
</feature>
<gene>
    <name evidence="2" type="ORF">Nepgr_030387</name>
</gene>
<name>A0AAD3Y607_NEPGR</name>
<keyword evidence="3" id="KW-1185">Reference proteome</keyword>
<evidence type="ECO:0000313" key="3">
    <source>
        <dbReference type="Proteomes" id="UP001279734"/>
    </source>
</evidence>
<proteinExistence type="predicted"/>
<dbReference type="Proteomes" id="UP001279734">
    <property type="component" value="Unassembled WGS sequence"/>
</dbReference>
<protein>
    <submittedName>
        <fullName evidence="2">Uncharacterized protein</fullName>
    </submittedName>
</protein>
<evidence type="ECO:0000256" key="1">
    <source>
        <dbReference type="SAM" id="MobiDB-lite"/>
    </source>
</evidence>
<organism evidence="2 3">
    <name type="scientific">Nepenthes gracilis</name>
    <name type="common">Slender pitcher plant</name>
    <dbReference type="NCBI Taxonomy" id="150966"/>
    <lineage>
        <taxon>Eukaryota</taxon>
        <taxon>Viridiplantae</taxon>
        <taxon>Streptophyta</taxon>
        <taxon>Embryophyta</taxon>
        <taxon>Tracheophyta</taxon>
        <taxon>Spermatophyta</taxon>
        <taxon>Magnoliopsida</taxon>
        <taxon>eudicotyledons</taxon>
        <taxon>Gunneridae</taxon>
        <taxon>Pentapetalae</taxon>
        <taxon>Caryophyllales</taxon>
        <taxon>Nepenthaceae</taxon>
        <taxon>Nepenthes</taxon>
    </lineage>
</organism>
<dbReference type="EMBL" id="BSYO01000034">
    <property type="protein sequence ID" value="GMH28544.1"/>
    <property type="molecule type" value="Genomic_DNA"/>
</dbReference>
<comment type="caution">
    <text evidence="2">The sequence shown here is derived from an EMBL/GenBank/DDBJ whole genome shotgun (WGS) entry which is preliminary data.</text>
</comment>
<feature type="compositionally biased region" description="Basic and acidic residues" evidence="1">
    <location>
        <begin position="7"/>
        <end position="19"/>
    </location>
</feature>
<sequence>MNSASRFGKEEDDGRRFVLEGDNADGASLRGQGRDRDKVILQAKVADAGCENECTTRPDLQTEKQQSDGIAVTEAATVDGESEFQ</sequence>
<evidence type="ECO:0000313" key="2">
    <source>
        <dbReference type="EMBL" id="GMH28544.1"/>
    </source>
</evidence>
<dbReference type="AlphaFoldDB" id="A0AAD3Y607"/>
<reference evidence="2" key="1">
    <citation type="submission" date="2023-05" db="EMBL/GenBank/DDBJ databases">
        <title>Nepenthes gracilis genome sequencing.</title>
        <authorList>
            <person name="Fukushima K."/>
        </authorList>
    </citation>
    <scope>NUCLEOTIDE SEQUENCE</scope>
    <source>
        <strain evidence="2">SING2019-196</strain>
    </source>
</reference>
<accession>A0AAD3Y607</accession>